<keyword evidence="2" id="KW-1185">Reference proteome</keyword>
<dbReference type="EMBL" id="JAGXEW010000133">
    <property type="protein sequence ID" value="KAK1146257.1"/>
    <property type="molecule type" value="Genomic_DNA"/>
</dbReference>
<reference evidence="1" key="1">
    <citation type="submission" date="2022-02" db="EMBL/GenBank/DDBJ databases">
        <title>Atlantic sturgeon de novo genome assembly.</title>
        <authorList>
            <person name="Stock M."/>
            <person name="Klopp C."/>
            <person name="Guiguen Y."/>
            <person name="Cabau C."/>
            <person name="Parinello H."/>
            <person name="Santidrian Yebra-Pimentel E."/>
            <person name="Kuhl H."/>
            <person name="Dirks R.P."/>
            <person name="Guessner J."/>
            <person name="Wuertz S."/>
            <person name="Du K."/>
            <person name="Schartl M."/>
        </authorList>
    </citation>
    <scope>NUCLEOTIDE SEQUENCE</scope>
    <source>
        <strain evidence="1">STURGEONOMICS-FGT-2020</strain>
        <tissue evidence="1">Whole blood</tissue>
    </source>
</reference>
<proteinExistence type="predicted"/>
<protein>
    <submittedName>
        <fullName evidence="1">Sodium- and chloride-dependent GABA transporter ine-like isoform X1</fullName>
    </submittedName>
</protein>
<name>A0AAD8FQY9_ACIOX</name>
<evidence type="ECO:0000313" key="2">
    <source>
        <dbReference type="Proteomes" id="UP001230051"/>
    </source>
</evidence>
<dbReference type="AlphaFoldDB" id="A0AAD8FQY9"/>
<dbReference type="Proteomes" id="UP001230051">
    <property type="component" value="Unassembled WGS sequence"/>
</dbReference>
<organism evidence="1 2">
    <name type="scientific">Acipenser oxyrinchus oxyrinchus</name>
    <dbReference type="NCBI Taxonomy" id="40147"/>
    <lineage>
        <taxon>Eukaryota</taxon>
        <taxon>Metazoa</taxon>
        <taxon>Chordata</taxon>
        <taxon>Craniata</taxon>
        <taxon>Vertebrata</taxon>
        <taxon>Euteleostomi</taxon>
        <taxon>Actinopterygii</taxon>
        <taxon>Chondrostei</taxon>
        <taxon>Acipenseriformes</taxon>
        <taxon>Acipenseridae</taxon>
        <taxon>Acipenser</taxon>
    </lineage>
</organism>
<sequence>MASIIWIPLGAVHTLLTLKGSFKERLIKSVTPFSLDKVSKWPREYSGLHSLYPGAAVICTSFSGLERPSKDTHF</sequence>
<gene>
    <name evidence="1" type="ORF">AOXY_G35933</name>
</gene>
<comment type="caution">
    <text evidence="1">The sequence shown here is derived from an EMBL/GenBank/DDBJ whole genome shotgun (WGS) entry which is preliminary data.</text>
</comment>
<evidence type="ECO:0000313" key="1">
    <source>
        <dbReference type="EMBL" id="KAK1146257.1"/>
    </source>
</evidence>
<accession>A0AAD8FQY9</accession>